<feature type="region of interest" description="Disordered" evidence="1">
    <location>
        <begin position="1"/>
        <end position="23"/>
    </location>
</feature>
<evidence type="ECO:0000313" key="2">
    <source>
        <dbReference type="EMBL" id="KAJ8896638.1"/>
    </source>
</evidence>
<reference evidence="2 3" key="1">
    <citation type="submission" date="2023-02" db="EMBL/GenBank/DDBJ databases">
        <title>LHISI_Scaffold_Assembly.</title>
        <authorList>
            <person name="Stuart O.P."/>
            <person name="Cleave R."/>
            <person name="Magrath M.J.L."/>
            <person name="Mikheyev A.S."/>
        </authorList>
    </citation>
    <scope>NUCLEOTIDE SEQUENCE [LARGE SCALE GENOMIC DNA]</scope>
    <source>
        <strain evidence="2">Daus_M_001</strain>
        <tissue evidence="2">Leg muscle</tissue>
    </source>
</reference>
<dbReference type="Proteomes" id="UP001159363">
    <property type="component" value="Chromosome 1"/>
</dbReference>
<evidence type="ECO:0000256" key="1">
    <source>
        <dbReference type="SAM" id="MobiDB-lite"/>
    </source>
</evidence>
<organism evidence="2 3">
    <name type="scientific">Dryococelus australis</name>
    <dbReference type="NCBI Taxonomy" id="614101"/>
    <lineage>
        <taxon>Eukaryota</taxon>
        <taxon>Metazoa</taxon>
        <taxon>Ecdysozoa</taxon>
        <taxon>Arthropoda</taxon>
        <taxon>Hexapoda</taxon>
        <taxon>Insecta</taxon>
        <taxon>Pterygota</taxon>
        <taxon>Neoptera</taxon>
        <taxon>Polyneoptera</taxon>
        <taxon>Phasmatodea</taxon>
        <taxon>Verophasmatodea</taxon>
        <taxon>Anareolatae</taxon>
        <taxon>Phasmatidae</taxon>
        <taxon>Eurycanthinae</taxon>
        <taxon>Dryococelus</taxon>
    </lineage>
</organism>
<evidence type="ECO:0000313" key="3">
    <source>
        <dbReference type="Proteomes" id="UP001159363"/>
    </source>
</evidence>
<feature type="region of interest" description="Disordered" evidence="1">
    <location>
        <begin position="462"/>
        <end position="482"/>
    </location>
</feature>
<proteinExistence type="predicted"/>
<feature type="region of interest" description="Disordered" evidence="1">
    <location>
        <begin position="527"/>
        <end position="608"/>
    </location>
</feature>
<sequence>MVEPQPYTPWTTTMVEPQPSTPKTTIVVSQPYTPRTTSMVEPQAIYSLVYSISVSHGATVAERFFVCRAPKSRCASEREFLHSCESPPVCIEVCGATAGSQPGLARPWWWGTELRERLACSPPITSNWAQYPAGSLSDFRNFNERNCSFLAHMKQNLINQLTDEAEKYGGLKCNIWLECSYSKPESYNDERPRKAFKKSNVPIYNVHDIEESVDNLQLRTSGLNPLTHRLYIDIFVFGMDYKHMKIFTVHDITKGILRGKQDVLREKRNFEGQREILRDKREIQDGAPRNPDADPPTPGAGGTILYYLRVEQQTLGRDHSLPEAELWLLGHKGLRSRTPALSAAAKQQHSRLQATPHCSALISTASCTISVAISVSGAKPHHETELSAMIPPSLSFTMRTTPPCNAREAYATYLQFPAALLLEYLKDVPLDARKATRSEARVRVGPHLACLTDVKASKGIPSQYYRRRQASPGHASSPQAELGIPEQLSFPLIRSATEGDYYTDLGVSYNSESLRADEGEPRWVRSSTGMKRMGKTKKTCQPVASSGTIATRGNPGVTRPGMEHVSIRREARCADDHEDSIDENEHEDSDNVEDDDGDFLDEQNLPPPPPLFFKQLICCNDRYEEGRGRREYWLPVCRSPE</sequence>
<comment type="caution">
    <text evidence="2">The sequence shown here is derived from an EMBL/GenBank/DDBJ whole genome shotgun (WGS) entry which is preliminary data.</text>
</comment>
<name>A0ABQ9IIW4_9NEOP</name>
<feature type="region of interest" description="Disordered" evidence="1">
    <location>
        <begin position="279"/>
        <end position="299"/>
    </location>
</feature>
<gene>
    <name evidence="2" type="ORF">PR048_001982</name>
</gene>
<keyword evidence="3" id="KW-1185">Reference proteome</keyword>
<protein>
    <submittedName>
        <fullName evidence="2">Uncharacterized protein</fullName>
    </submittedName>
</protein>
<accession>A0ABQ9IIW4</accession>
<dbReference type="EMBL" id="JARBHB010000001">
    <property type="protein sequence ID" value="KAJ8896638.1"/>
    <property type="molecule type" value="Genomic_DNA"/>
</dbReference>
<feature type="compositionally biased region" description="Basic and acidic residues" evidence="1">
    <location>
        <begin position="561"/>
        <end position="575"/>
    </location>
</feature>
<feature type="compositionally biased region" description="Polar residues" evidence="1">
    <location>
        <begin position="542"/>
        <end position="551"/>
    </location>
</feature>
<feature type="compositionally biased region" description="Acidic residues" evidence="1">
    <location>
        <begin position="576"/>
        <end position="601"/>
    </location>
</feature>